<protein>
    <submittedName>
        <fullName evidence="1">Uncharacterized protein</fullName>
    </submittedName>
</protein>
<gene>
    <name evidence="1" type="ORF">DPMN_054739</name>
</gene>
<name>A0A9D4CNN2_DREPO</name>
<proteinExistence type="predicted"/>
<reference evidence="1" key="1">
    <citation type="journal article" date="2019" name="bioRxiv">
        <title>The Genome of the Zebra Mussel, Dreissena polymorpha: A Resource for Invasive Species Research.</title>
        <authorList>
            <person name="McCartney M.A."/>
            <person name="Auch B."/>
            <person name="Kono T."/>
            <person name="Mallez S."/>
            <person name="Zhang Y."/>
            <person name="Obille A."/>
            <person name="Becker A."/>
            <person name="Abrahante J.E."/>
            <person name="Garbe J."/>
            <person name="Badalamenti J.P."/>
            <person name="Herman A."/>
            <person name="Mangelson H."/>
            <person name="Liachko I."/>
            <person name="Sullivan S."/>
            <person name="Sone E.D."/>
            <person name="Koren S."/>
            <person name="Silverstein K.A.T."/>
            <person name="Beckman K.B."/>
            <person name="Gohl D.M."/>
        </authorList>
    </citation>
    <scope>NUCLEOTIDE SEQUENCE</scope>
    <source>
        <strain evidence="1">Duluth1</strain>
        <tissue evidence="1">Whole animal</tissue>
    </source>
</reference>
<evidence type="ECO:0000313" key="2">
    <source>
        <dbReference type="Proteomes" id="UP000828390"/>
    </source>
</evidence>
<accession>A0A9D4CNN2</accession>
<comment type="caution">
    <text evidence="1">The sequence shown here is derived from an EMBL/GenBank/DDBJ whole genome shotgun (WGS) entry which is preliminary data.</text>
</comment>
<dbReference type="AlphaFoldDB" id="A0A9D4CNN2"/>
<evidence type="ECO:0000313" key="1">
    <source>
        <dbReference type="EMBL" id="KAH3728778.1"/>
    </source>
</evidence>
<dbReference type="Proteomes" id="UP000828390">
    <property type="component" value="Unassembled WGS sequence"/>
</dbReference>
<organism evidence="1 2">
    <name type="scientific">Dreissena polymorpha</name>
    <name type="common">Zebra mussel</name>
    <name type="synonym">Mytilus polymorpha</name>
    <dbReference type="NCBI Taxonomy" id="45954"/>
    <lineage>
        <taxon>Eukaryota</taxon>
        <taxon>Metazoa</taxon>
        <taxon>Spiralia</taxon>
        <taxon>Lophotrochozoa</taxon>
        <taxon>Mollusca</taxon>
        <taxon>Bivalvia</taxon>
        <taxon>Autobranchia</taxon>
        <taxon>Heteroconchia</taxon>
        <taxon>Euheterodonta</taxon>
        <taxon>Imparidentia</taxon>
        <taxon>Neoheterodontei</taxon>
        <taxon>Myida</taxon>
        <taxon>Dreissenoidea</taxon>
        <taxon>Dreissenidae</taxon>
        <taxon>Dreissena</taxon>
    </lineage>
</organism>
<sequence length="65" mass="7292">MSHTTISPRWRSSRKHQTLHVYVCDSVETRLRLPLWSTDKVVSTSTVTGTVCGTDRYPVTGSVIT</sequence>
<dbReference type="EMBL" id="JAIWYP010000012">
    <property type="protein sequence ID" value="KAH3728778.1"/>
    <property type="molecule type" value="Genomic_DNA"/>
</dbReference>
<keyword evidence="2" id="KW-1185">Reference proteome</keyword>
<reference evidence="1" key="2">
    <citation type="submission" date="2020-11" db="EMBL/GenBank/DDBJ databases">
        <authorList>
            <person name="McCartney M.A."/>
            <person name="Auch B."/>
            <person name="Kono T."/>
            <person name="Mallez S."/>
            <person name="Becker A."/>
            <person name="Gohl D.M."/>
            <person name="Silverstein K.A.T."/>
            <person name="Koren S."/>
            <person name="Bechman K.B."/>
            <person name="Herman A."/>
            <person name="Abrahante J.E."/>
            <person name="Garbe J."/>
        </authorList>
    </citation>
    <scope>NUCLEOTIDE SEQUENCE</scope>
    <source>
        <strain evidence="1">Duluth1</strain>
        <tissue evidence="1">Whole animal</tissue>
    </source>
</reference>